<reference evidence="3 4" key="1">
    <citation type="journal article" name="Sci. Rep.">
        <title>Telomere-to-telomere assembled and centromere annotated genomes of the two main subspecies of the button mushroom Agaricus bisporus reveal especially polymorphic chromosome ends.</title>
        <authorList>
            <person name="Sonnenberg A.S.M."/>
            <person name="Sedaghat-Telgerd N."/>
            <person name="Lavrijssen B."/>
            <person name="Ohm R.A."/>
            <person name="Hendrickx P.M."/>
            <person name="Scholtmeijer K."/>
            <person name="Baars J.J.P."/>
            <person name="van Peer A."/>
        </authorList>
    </citation>
    <scope>NUCLEOTIDE SEQUENCE [LARGE SCALE GENOMIC DNA]</scope>
    <source>
        <strain evidence="3 4">H119_p4</strain>
    </source>
</reference>
<dbReference type="Proteomes" id="UP000629468">
    <property type="component" value="Unassembled WGS sequence"/>
</dbReference>
<accession>A0A8H7KKB7</accession>
<feature type="transmembrane region" description="Helical" evidence="2">
    <location>
        <begin position="145"/>
        <end position="171"/>
    </location>
</feature>
<sequence length="575" mass="64907">MNIIVLGRLRFFRLLNVYLSLLAAQHTPKLTSITAYAMGNSPTPYFIFLSVRQIALRIIVISSLSSFLINVILGGEQLIQHDNEEGSVLLALSIIPLSISLHHILRLWPRKNWSVRSDLIYSTIEFGLATGYIIAEIVLSTTRYGFSILMCIFALAILWLSVGASFGFMIWNLRASQYRTIGCTYDFIDSGASSFSRRNSRHGRWSLLFGENTVKRRFGVDRKIIRGMRAVISILCLLAMITLVFFVLVVQPMQQQLYLQTLWTGWYSGDRDVNVTLTVYLDLDYERIEMGTAAALPDDLIDMDIKWRPESLHVPCRNVGQYADCNIHSPFSLSAPDELIITANYTRALRYLSMPLLRTGVNLEFNPEQGNVIDTTLNTIPPPTQLYPGFHLFGTTFYSYRDTYRSSRDLSFGIPHYDRHLVANVQALIPDPEAPSSSNSDNTTATLRLTYRGGLLTQHEYKIERQQSSNSVLSGFALLGGAWTFINGLFAAIFGCSLLLVLFGIKPLSIYGLVHLFQRRRSLVDGDYTLTAEEQSRTIALLREHLLDDNSDIEANEASDEKKHDREESIPSVVV</sequence>
<name>A0A8H7KKB7_AGABI</name>
<dbReference type="AlphaFoldDB" id="A0A8H7KKB7"/>
<feature type="region of interest" description="Disordered" evidence="1">
    <location>
        <begin position="553"/>
        <end position="575"/>
    </location>
</feature>
<evidence type="ECO:0000256" key="1">
    <source>
        <dbReference type="SAM" id="MobiDB-lite"/>
    </source>
</evidence>
<feature type="transmembrane region" description="Helical" evidence="2">
    <location>
        <begin position="230"/>
        <end position="250"/>
    </location>
</feature>
<keyword evidence="2" id="KW-1133">Transmembrane helix</keyword>
<organism evidence="3 4">
    <name type="scientific">Agaricus bisporus var. burnettii</name>
    <dbReference type="NCBI Taxonomy" id="192524"/>
    <lineage>
        <taxon>Eukaryota</taxon>
        <taxon>Fungi</taxon>
        <taxon>Dikarya</taxon>
        <taxon>Basidiomycota</taxon>
        <taxon>Agaricomycotina</taxon>
        <taxon>Agaricomycetes</taxon>
        <taxon>Agaricomycetidae</taxon>
        <taxon>Agaricales</taxon>
        <taxon>Agaricineae</taxon>
        <taxon>Agaricaceae</taxon>
        <taxon>Agaricus</taxon>
    </lineage>
</organism>
<gene>
    <name evidence="3" type="ORF">Agabi119p4_1441</name>
</gene>
<keyword evidence="2" id="KW-0472">Membrane</keyword>
<proteinExistence type="predicted"/>
<feature type="transmembrane region" description="Helical" evidence="2">
    <location>
        <begin position="54"/>
        <end position="75"/>
    </location>
</feature>
<comment type="caution">
    <text evidence="3">The sequence shown here is derived from an EMBL/GenBank/DDBJ whole genome shotgun (WGS) entry which is preliminary data.</text>
</comment>
<dbReference type="EMBL" id="JABXXO010000002">
    <property type="protein sequence ID" value="KAF7783417.1"/>
    <property type="molecule type" value="Genomic_DNA"/>
</dbReference>
<feature type="transmembrane region" description="Helical" evidence="2">
    <location>
        <begin position="87"/>
        <end position="107"/>
    </location>
</feature>
<keyword evidence="2" id="KW-0812">Transmembrane</keyword>
<protein>
    <submittedName>
        <fullName evidence="3">Uncharacterized protein</fullName>
    </submittedName>
</protein>
<evidence type="ECO:0000256" key="2">
    <source>
        <dbReference type="SAM" id="Phobius"/>
    </source>
</evidence>
<feature type="transmembrane region" description="Helical" evidence="2">
    <location>
        <begin position="476"/>
        <end position="503"/>
    </location>
</feature>
<evidence type="ECO:0000313" key="3">
    <source>
        <dbReference type="EMBL" id="KAF7783417.1"/>
    </source>
</evidence>
<feature type="compositionally biased region" description="Basic and acidic residues" evidence="1">
    <location>
        <begin position="559"/>
        <end position="569"/>
    </location>
</feature>
<evidence type="ECO:0000313" key="4">
    <source>
        <dbReference type="Proteomes" id="UP000629468"/>
    </source>
</evidence>
<feature type="transmembrane region" description="Helical" evidence="2">
    <location>
        <begin position="119"/>
        <end position="139"/>
    </location>
</feature>